<evidence type="ECO:0000313" key="3">
    <source>
        <dbReference type="Proteomes" id="UP001221898"/>
    </source>
</evidence>
<name>A0AAD7T4W2_9TELE</name>
<sequence length="98" mass="10159">MPLTKPASSSSAGIEAESLKVAGAAAPRGVVGRIEGAPVKVTRGISEIGRRAYPHAASSAILPPLKSRRAHAADRLREPRPASPPAFVREDADGNISR</sequence>
<dbReference type="EMBL" id="JAINUG010000014">
    <property type="protein sequence ID" value="KAJ8414003.1"/>
    <property type="molecule type" value="Genomic_DNA"/>
</dbReference>
<gene>
    <name evidence="2" type="ORF">AAFF_G00066010</name>
</gene>
<dbReference type="Proteomes" id="UP001221898">
    <property type="component" value="Unassembled WGS sequence"/>
</dbReference>
<proteinExistence type="predicted"/>
<keyword evidence="3" id="KW-1185">Reference proteome</keyword>
<protein>
    <submittedName>
        <fullName evidence="2">Uncharacterized protein</fullName>
    </submittedName>
</protein>
<evidence type="ECO:0000256" key="1">
    <source>
        <dbReference type="SAM" id="MobiDB-lite"/>
    </source>
</evidence>
<evidence type="ECO:0000313" key="2">
    <source>
        <dbReference type="EMBL" id="KAJ8414003.1"/>
    </source>
</evidence>
<dbReference type="AlphaFoldDB" id="A0AAD7T4W2"/>
<feature type="compositionally biased region" description="Basic and acidic residues" evidence="1">
    <location>
        <begin position="71"/>
        <end position="80"/>
    </location>
</feature>
<accession>A0AAD7T4W2</accession>
<comment type="caution">
    <text evidence="2">The sequence shown here is derived from an EMBL/GenBank/DDBJ whole genome shotgun (WGS) entry which is preliminary data.</text>
</comment>
<organism evidence="2 3">
    <name type="scientific">Aldrovandia affinis</name>
    <dbReference type="NCBI Taxonomy" id="143900"/>
    <lineage>
        <taxon>Eukaryota</taxon>
        <taxon>Metazoa</taxon>
        <taxon>Chordata</taxon>
        <taxon>Craniata</taxon>
        <taxon>Vertebrata</taxon>
        <taxon>Euteleostomi</taxon>
        <taxon>Actinopterygii</taxon>
        <taxon>Neopterygii</taxon>
        <taxon>Teleostei</taxon>
        <taxon>Notacanthiformes</taxon>
        <taxon>Halosauridae</taxon>
        <taxon>Aldrovandia</taxon>
    </lineage>
</organism>
<reference evidence="2" key="1">
    <citation type="journal article" date="2023" name="Science">
        <title>Genome structures resolve the early diversification of teleost fishes.</title>
        <authorList>
            <person name="Parey E."/>
            <person name="Louis A."/>
            <person name="Montfort J."/>
            <person name="Bouchez O."/>
            <person name="Roques C."/>
            <person name="Iampietro C."/>
            <person name="Lluch J."/>
            <person name="Castinel A."/>
            <person name="Donnadieu C."/>
            <person name="Desvignes T."/>
            <person name="Floi Bucao C."/>
            <person name="Jouanno E."/>
            <person name="Wen M."/>
            <person name="Mejri S."/>
            <person name="Dirks R."/>
            <person name="Jansen H."/>
            <person name="Henkel C."/>
            <person name="Chen W.J."/>
            <person name="Zahm M."/>
            <person name="Cabau C."/>
            <person name="Klopp C."/>
            <person name="Thompson A.W."/>
            <person name="Robinson-Rechavi M."/>
            <person name="Braasch I."/>
            <person name="Lecointre G."/>
            <person name="Bobe J."/>
            <person name="Postlethwait J.H."/>
            <person name="Berthelot C."/>
            <person name="Roest Crollius H."/>
            <person name="Guiguen Y."/>
        </authorList>
    </citation>
    <scope>NUCLEOTIDE SEQUENCE</scope>
    <source>
        <strain evidence="2">NC1722</strain>
    </source>
</reference>
<feature type="region of interest" description="Disordered" evidence="1">
    <location>
        <begin position="56"/>
        <end position="98"/>
    </location>
</feature>